<proteinExistence type="predicted"/>
<keyword evidence="1" id="KW-0472">Membrane</keyword>
<sequence length="125" mass="14641">MIAEIIFSDLYRTVLLCILSVCISFFVRNATKRKRVLALLAFEVIMLMPFLWILVLSIVFTYYGDGSWMSLVPWELKWILYFTAITVLQFLSYQLLWKKSKALKAMTLLMSIIIVVAPLYILDFQ</sequence>
<keyword evidence="1" id="KW-0812">Transmembrane</keyword>
<keyword evidence="1" id="KW-1133">Transmembrane helix</keyword>
<dbReference type="Proteomes" id="UP000182624">
    <property type="component" value="Unassembled WGS sequence"/>
</dbReference>
<dbReference type="AlphaFoldDB" id="A0A1I5VH38"/>
<feature type="transmembrane region" description="Helical" evidence="1">
    <location>
        <begin position="6"/>
        <end position="27"/>
    </location>
</feature>
<evidence type="ECO:0000313" key="2">
    <source>
        <dbReference type="EMBL" id="SFQ06296.1"/>
    </source>
</evidence>
<feature type="transmembrane region" description="Helical" evidence="1">
    <location>
        <begin position="103"/>
        <end position="122"/>
    </location>
</feature>
<accession>A0A1I5VH38</accession>
<evidence type="ECO:0000256" key="1">
    <source>
        <dbReference type="SAM" id="Phobius"/>
    </source>
</evidence>
<dbReference type="EMBL" id="FOXO01000017">
    <property type="protein sequence ID" value="SFQ06296.1"/>
    <property type="molecule type" value="Genomic_DNA"/>
</dbReference>
<name>A0A1I5VH38_9FIRM</name>
<protein>
    <submittedName>
        <fullName evidence="2">Uncharacterized protein</fullName>
    </submittedName>
</protein>
<gene>
    <name evidence="2" type="ORF">SAMN04487928_11715</name>
</gene>
<feature type="transmembrane region" description="Helical" evidence="1">
    <location>
        <begin position="39"/>
        <end position="63"/>
    </location>
</feature>
<reference evidence="3" key="1">
    <citation type="submission" date="2016-10" db="EMBL/GenBank/DDBJ databases">
        <authorList>
            <person name="Varghese N."/>
            <person name="Submissions S."/>
        </authorList>
    </citation>
    <scope>NUCLEOTIDE SEQUENCE [LARGE SCALE GENOMIC DNA]</scope>
    <source>
        <strain evidence="3">P18</strain>
    </source>
</reference>
<evidence type="ECO:0000313" key="3">
    <source>
        <dbReference type="Proteomes" id="UP000182624"/>
    </source>
</evidence>
<organism evidence="2 3">
    <name type="scientific">Butyrivibrio proteoclasticus</name>
    <dbReference type="NCBI Taxonomy" id="43305"/>
    <lineage>
        <taxon>Bacteria</taxon>
        <taxon>Bacillati</taxon>
        <taxon>Bacillota</taxon>
        <taxon>Clostridia</taxon>
        <taxon>Lachnospirales</taxon>
        <taxon>Lachnospiraceae</taxon>
        <taxon>Butyrivibrio</taxon>
    </lineage>
</organism>
<feature type="transmembrane region" description="Helical" evidence="1">
    <location>
        <begin position="78"/>
        <end position="96"/>
    </location>
</feature>
<keyword evidence="3" id="KW-1185">Reference proteome</keyword>